<dbReference type="GO" id="GO:0000160">
    <property type="term" value="P:phosphorelay signal transduction system"/>
    <property type="evidence" value="ECO:0007669"/>
    <property type="project" value="InterPro"/>
</dbReference>
<dbReference type="GO" id="GO:0004852">
    <property type="term" value="F:uroporphyrinogen-III synthase activity"/>
    <property type="evidence" value="ECO:0007669"/>
    <property type="project" value="InterPro"/>
</dbReference>
<evidence type="ECO:0000259" key="3">
    <source>
        <dbReference type="PROSITE" id="PS51755"/>
    </source>
</evidence>
<feature type="domain" description="OmpR/PhoB-type" evidence="3">
    <location>
        <begin position="311"/>
        <end position="411"/>
    </location>
</feature>
<dbReference type="InterPro" id="IPR001867">
    <property type="entry name" value="OmpR/PhoB-type_DNA-bd"/>
</dbReference>
<dbReference type="Proteomes" id="UP000638263">
    <property type="component" value="Unassembled WGS sequence"/>
</dbReference>
<sequence length="443" mass="46783">MPGQRYGEPAGIFRARGRRTGIDFGPARNRGPERLPRMTVPDASASLAGFTIGITAARRAEEFATLLTRRGASVVSAPAIRIIPLADDTELERVTEELVADPAQITVATTGIGFRGWMEAAEGWGLAEQLRSALGGTRMLARGPKAKGAIRAAELREEWSPASESSAEVLDHLLAEGVEGVRIAVQLHGATTEWEPIPDFCEVLRCAGADVVPVPVYRWEPPADRGPMDQLIEAIVTSAIDCVTFTSAPAVASMLMRAKETGVLEGVLHALRSRVPAACVGPITAAPLEELGVPTTMPGRARLGALARHVAEELPRRAGRINASGHTISVRGACVVVDGTVKQLAPAPMALMRSLARQPGRVVSREDLLAALPGGGDDTHAVETAIARLRAGLGTPKAIQTVVKRGYRLAMDPAECTDNNADSAPLPAVPPRNARYVRTVVPG</sequence>
<accession>A0A917RIV7</accession>
<dbReference type="GO" id="GO:0006355">
    <property type="term" value="P:regulation of DNA-templated transcription"/>
    <property type="evidence" value="ECO:0007669"/>
    <property type="project" value="InterPro"/>
</dbReference>
<dbReference type="SMART" id="SM00862">
    <property type="entry name" value="Trans_reg_C"/>
    <property type="match status" value="1"/>
</dbReference>
<keyword evidence="5" id="KW-1185">Reference proteome</keyword>
<organism evidence="4 5">
    <name type="scientific">Nocardia jinanensis</name>
    <dbReference type="NCBI Taxonomy" id="382504"/>
    <lineage>
        <taxon>Bacteria</taxon>
        <taxon>Bacillati</taxon>
        <taxon>Actinomycetota</taxon>
        <taxon>Actinomycetes</taxon>
        <taxon>Mycobacteriales</taxon>
        <taxon>Nocardiaceae</taxon>
        <taxon>Nocardia</taxon>
    </lineage>
</organism>
<dbReference type="NCBIfam" id="NF005568">
    <property type="entry name" value="PRK07239.1"/>
    <property type="match status" value="1"/>
</dbReference>
<gene>
    <name evidence="4" type="ORF">GCM10011588_24360</name>
</gene>
<dbReference type="SUPFAM" id="SSF69618">
    <property type="entry name" value="HemD-like"/>
    <property type="match status" value="1"/>
</dbReference>
<reference evidence="4" key="2">
    <citation type="submission" date="2020-09" db="EMBL/GenBank/DDBJ databases">
        <authorList>
            <person name="Sun Q."/>
            <person name="Zhou Y."/>
        </authorList>
    </citation>
    <scope>NUCLEOTIDE SEQUENCE</scope>
    <source>
        <strain evidence="4">CGMCC 4.3508</strain>
    </source>
</reference>
<reference evidence="4" key="1">
    <citation type="journal article" date="2014" name="Int. J. Syst. Evol. Microbiol.">
        <title>Complete genome sequence of Corynebacterium casei LMG S-19264T (=DSM 44701T), isolated from a smear-ripened cheese.</title>
        <authorList>
            <consortium name="US DOE Joint Genome Institute (JGI-PGF)"/>
            <person name="Walter F."/>
            <person name="Albersmeier A."/>
            <person name="Kalinowski J."/>
            <person name="Ruckert C."/>
        </authorList>
    </citation>
    <scope>NUCLEOTIDE SEQUENCE</scope>
    <source>
        <strain evidence="4">CGMCC 4.3508</strain>
    </source>
</reference>
<dbReference type="InterPro" id="IPR003754">
    <property type="entry name" value="4pyrrol_synth_uPrphyn_synth"/>
</dbReference>
<name>A0A917RIV7_9NOCA</name>
<dbReference type="Pfam" id="PF02602">
    <property type="entry name" value="HEM4"/>
    <property type="match status" value="1"/>
</dbReference>
<dbReference type="GO" id="GO:0003677">
    <property type="term" value="F:DNA binding"/>
    <property type="evidence" value="ECO:0007669"/>
    <property type="project" value="UniProtKB-UniRule"/>
</dbReference>
<dbReference type="InterPro" id="IPR016032">
    <property type="entry name" value="Sig_transdc_resp-reg_C-effctor"/>
</dbReference>
<dbReference type="GO" id="GO:0006780">
    <property type="term" value="P:uroporphyrinogen III biosynthetic process"/>
    <property type="evidence" value="ECO:0007669"/>
    <property type="project" value="InterPro"/>
</dbReference>
<dbReference type="SUPFAM" id="SSF46894">
    <property type="entry name" value="C-terminal effector domain of the bipartite response regulators"/>
    <property type="match status" value="1"/>
</dbReference>
<dbReference type="Pfam" id="PF00486">
    <property type="entry name" value="Trans_reg_C"/>
    <property type="match status" value="1"/>
</dbReference>
<dbReference type="InterPro" id="IPR039793">
    <property type="entry name" value="UROS/Hem4"/>
</dbReference>
<dbReference type="PANTHER" id="PTHR40082:SF1">
    <property type="entry name" value="BLR5956 PROTEIN"/>
    <property type="match status" value="1"/>
</dbReference>
<dbReference type="CDD" id="cd00383">
    <property type="entry name" value="trans_reg_C"/>
    <property type="match status" value="1"/>
</dbReference>
<dbReference type="InterPro" id="IPR036108">
    <property type="entry name" value="4pyrrol_syn_uPrphyn_synt_sf"/>
</dbReference>
<keyword evidence="1 2" id="KW-0238">DNA-binding</keyword>
<proteinExistence type="predicted"/>
<dbReference type="CDD" id="cd06578">
    <property type="entry name" value="HemD"/>
    <property type="match status" value="1"/>
</dbReference>
<feature type="DNA-binding region" description="OmpR/PhoB-type" evidence="2">
    <location>
        <begin position="311"/>
        <end position="411"/>
    </location>
</feature>
<dbReference type="PANTHER" id="PTHR40082">
    <property type="entry name" value="BLR5956 PROTEIN"/>
    <property type="match status" value="1"/>
</dbReference>
<dbReference type="AlphaFoldDB" id="A0A917RIV7"/>
<protein>
    <submittedName>
        <fullName evidence="4">Transcriptional regulatory protein</fullName>
    </submittedName>
</protein>
<evidence type="ECO:0000313" key="4">
    <source>
        <dbReference type="EMBL" id="GGL09134.1"/>
    </source>
</evidence>
<dbReference type="EMBL" id="BMMH01000004">
    <property type="protein sequence ID" value="GGL09134.1"/>
    <property type="molecule type" value="Genomic_DNA"/>
</dbReference>
<comment type="caution">
    <text evidence="4">The sequence shown here is derived from an EMBL/GenBank/DDBJ whole genome shotgun (WGS) entry which is preliminary data.</text>
</comment>
<dbReference type="PROSITE" id="PS51755">
    <property type="entry name" value="OMPR_PHOB"/>
    <property type="match status" value="1"/>
</dbReference>
<dbReference type="Gene3D" id="3.40.50.10090">
    <property type="match status" value="2"/>
</dbReference>
<evidence type="ECO:0000313" key="5">
    <source>
        <dbReference type="Proteomes" id="UP000638263"/>
    </source>
</evidence>
<evidence type="ECO:0000256" key="1">
    <source>
        <dbReference type="ARBA" id="ARBA00023125"/>
    </source>
</evidence>
<dbReference type="Gene3D" id="1.10.10.10">
    <property type="entry name" value="Winged helix-like DNA-binding domain superfamily/Winged helix DNA-binding domain"/>
    <property type="match status" value="1"/>
</dbReference>
<dbReference type="InterPro" id="IPR036388">
    <property type="entry name" value="WH-like_DNA-bd_sf"/>
</dbReference>
<evidence type="ECO:0000256" key="2">
    <source>
        <dbReference type="PROSITE-ProRule" id="PRU01091"/>
    </source>
</evidence>